<protein>
    <recommendedName>
        <fullName evidence="3">Calmodulin-lysine N-methyltransferase</fullName>
    </recommendedName>
</protein>
<dbReference type="InterPro" id="IPR029063">
    <property type="entry name" value="SAM-dependent_MTases_sf"/>
</dbReference>
<evidence type="ECO:0000313" key="2">
    <source>
        <dbReference type="Proteomes" id="UP000789595"/>
    </source>
</evidence>
<dbReference type="EMBL" id="CAKKNE010000002">
    <property type="protein sequence ID" value="CAH0369798.1"/>
    <property type="molecule type" value="Genomic_DNA"/>
</dbReference>
<dbReference type="Proteomes" id="UP000789595">
    <property type="component" value="Unassembled WGS sequence"/>
</dbReference>
<gene>
    <name evidence="1" type="ORF">PECAL_2P29360</name>
</gene>
<sequence>MAALDETDAAEDNEDIFDPGLFLNEDYVEHAYELGDGAQQTCLCLEGASTDHDLTGQVVWPVSVALARFVAARLDSLKGRRVVEVGAGTALAGLAAARAACASVVLTDGSDVIMQLLERALASSNVTATLKAPTSARKLLWGDRASFDGIGTCDVVLGADVVCWPRLVEPLLQTVRALLRGSDDGVFYCGFVSRSQLTERLFFEKSERFGFVIREHTLESFLPDPVPEACRSNMELRVLELRLRGDARGAPDVFASDDPANAEATGDIAC</sequence>
<organism evidence="1 2">
    <name type="scientific">Pelagomonas calceolata</name>
    <dbReference type="NCBI Taxonomy" id="35677"/>
    <lineage>
        <taxon>Eukaryota</taxon>
        <taxon>Sar</taxon>
        <taxon>Stramenopiles</taxon>
        <taxon>Ochrophyta</taxon>
        <taxon>Pelagophyceae</taxon>
        <taxon>Pelagomonadales</taxon>
        <taxon>Pelagomonadaceae</taxon>
        <taxon>Pelagomonas</taxon>
    </lineage>
</organism>
<dbReference type="InterPro" id="IPR019410">
    <property type="entry name" value="Methyltransf_16"/>
</dbReference>
<evidence type="ECO:0008006" key="3">
    <source>
        <dbReference type="Google" id="ProtNLM"/>
    </source>
</evidence>
<dbReference type="PANTHER" id="PTHR14614">
    <property type="entry name" value="HEPATOCELLULAR CARCINOMA-ASSOCIATED ANTIGEN"/>
    <property type="match status" value="1"/>
</dbReference>
<dbReference type="AlphaFoldDB" id="A0A8J2SGN2"/>
<keyword evidence="2" id="KW-1185">Reference proteome</keyword>
<comment type="caution">
    <text evidence="1">The sequence shown here is derived from an EMBL/GenBank/DDBJ whole genome shotgun (WGS) entry which is preliminary data.</text>
</comment>
<dbReference type="Gene3D" id="3.40.50.150">
    <property type="entry name" value="Vaccinia Virus protein VP39"/>
    <property type="match status" value="1"/>
</dbReference>
<evidence type="ECO:0000313" key="1">
    <source>
        <dbReference type="EMBL" id="CAH0369798.1"/>
    </source>
</evidence>
<name>A0A8J2SGN2_9STRA</name>
<reference evidence="1" key="1">
    <citation type="submission" date="2021-11" db="EMBL/GenBank/DDBJ databases">
        <authorList>
            <consortium name="Genoscope - CEA"/>
            <person name="William W."/>
        </authorList>
    </citation>
    <scope>NUCLEOTIDE SEQUENCE</scope>
</reference>
<dbReference type="OrthoDB" id="46564at2759"/>
<dbReference type="Pfam" id="PF10294">
    <property type="entry name" value="Methyltransf_16"/>
    <property type="match status" value="1"/>
</dbReference>
<accession>A0A8J2SGN2</accession>
<proteinExistence type="predicted"/>
<dbReference type="SUPFAM" id="SSF53335">
    <property type="entry name" value="S-adenosyl-L-methionine-dependent methyltransferases"/>
    <property type="match status" value="1"/>
</dbReference>
<dbReference type="PANTHER" id="PTHR14614:SF157">
    <property type="entry name" value="METHYLTRANSFERASE TYPE 12 DOMAIN-CONTAINING PROTEIN"/>
    <property type="match status" value="1"/>
</dbReference>